<feature type="compositionally biased region" description="Basic and acidic residues" evidence="1">
    <location>
        <begin position="352"/>
        <end position="365"/>
    </location>
</feature>
<dbReference type="AlphaFoldDB" id="A0A9W6D597"/>
<sequence length="402" mass="44226">MNVRTICRFVVMGFLAALVTGHPEAFGQGRDNAPTFSQEELDQMLAPIALYPDSLLAQVLVAATYPIEVVQADRWVKQNKNLKGERLNDALDKMNWDLSVKALVPFPQVLSMMSEKLEWTQKVGDAFLAQQADVMDTIQKLRTKAQAQGNLKTNKEQKVVVQDNAIVIEPANPTIVYVPIYDPAIVYGSWWYPAYPPYPYYPAGAVVAAGAFGFAAGVAVGAAWNDGWGRWNWGHHDIDVNINRNININRDTIANYQTASWKHDAVHRGGVPYHDAATRERYGQQGPGTAEGRQDFRGFSREEREGMQHFRGEEPATGTRPSAESTLQGLRQREGVMQRQAPEAFEGMGNGREARMNSDRGRMSREMSSGAFGHEGLGGGRGAGGFEGFGGRRGGGGPGLRR</sequence>
<evidence type="ECO:0000313" key="3">
    <source>
        <dbReference type="Proteomes" id="UP001144372"/>
    </source>
</evidence>
<proteinExistence type="predicted"/>
<dbReference type="PANTHER" id="PTHR40269">
    <property type="entry name" value="OUTER MEMBRANE PROTEIN-RELATED"/>
    <property type="match status" value="1"/>
</dbReference>
<evidence type="ECO:0008006" key="4">
    <source>
        <dbReference type="Google" id="ProtNLM"/>
    </source>
</evidence>
<keyword evidence="3" id="KW-1185">Reference proteome</keyword>
<dbReference type="EMBL" id="BSDR01000001">
    <property type="protein sequence ID" value="GLI33506.1"/>
    <property type="molecule type" value="Genomic_DNA"/>
</dbReference>
<reference evidence="2" key="1">
    <citation type="submission" date="2022-12" db="EMBL/GenBank/DDBJ databases">
        <title>Reference genome sequencing for broad-spectrum identification of bacterial and archaeal isolates by mass spectrometry.</title>
        <authorList>
            <person name="Sekiguchi Y."/>
            <person name="Tourlousse D.M."/>
        </authorList>
    </citation>
    <scope>NUCLEOTIDE SEQUENCE</scope>
    <source>
        <strain evidence="2">ASRB1</strain>
    </source>
</reference>
<dbReference type="RefSeq" id="WP_281792531.1">
    <property type="nucleotide sequence ID" value="NZ_BSDR01000001.1"/>
</dbReference>
<name>A0A9W6D597_9BACT</name>
<organism evidence="2 3">
    <name type="scientific">Desulforhabdus amnigena</name>
    <dbReference type="NCBI Taxonomy" id="40218"/>
    <lineage>
        <taxon>Bacteria</taxon>
        <taxon>Pseudomonadati</taxon>
        <taxon>Thermodesulfobacteriota</taxon>
        <taxon>Syntrophobacteria</taxon>
        <taxon>Syntrophobacterales</taxon>
        <taxon>Syntrophobacteraceae</taxon>
        <taxon>Desulforhabdus</taxon>
    </lineage>
</organism>
<feature type="compositionally biased region" description="Polar residues" evidence="1">
    <location>
        <begin position="319"/>
        <end position="329"/>
    </location>
</feature>
<comment type="caution">
    <text evidence="2">The sequence shown here is derived from an EMBL/GenBank/DDBJ whole genome shotgun (WGS) entry which is preliminary data.</text>
</comment>
<dbReference type="Pfam" id="PF11737">
    <property type="entry name" value="DUF3300"/>
    <property type="match status" value="1"/>
</dbReference>
<feature type="region of interest" description="Disordered" evidence="1">
    <location>
        <begin position="304"/>
        <end position="402"/>
    </location>
</feature>
<dbReference type="InterPro" id="IPR021728">
    <property type="entry name" value="DUF3300"/>
</dbReference>
<accession>A0A9W6D597</accession>
<evidence type="ECO:0000256" key="1">
    <source>
        <dbReference type="SAM" id="MobiDB-lite"/>
    </source>
</evidence>
<protein>
    <recommendedName>
        <fullName evidence="4">DUF3300 domain-containing protein</fullName>
    </recommendedName>
</protein>
<dbReference type="Proteomes" id="UP001144372">
    <property type="component" value="Unassembled WGS sequence"/>
</dbReference>
<gene>
    <name evidence="2" type="ORF">DAMNIGENAA_09390</name>
</gene>
<feature type="compositionally biased region" description="Gly residues" evidence="1">
    <location>
        <begin position="373"/>
        <end position="402"/>
    </location>
</feature>
<feature type="compositionally biased region" description="Basic and acidic residues" evidence="1">
    <location>
        <begin position="304"/>
        <end position="314"/>
    </location>
</feature>
<evidence type="ECO:0000313" key="2">
    <source>
        <dbReference type="EMBL" id="GLI33506.1"/>
    </source>
</evidence>
<dbReference type="PANTHER" id="PTHR40269:SF1">
    <property type="entry name" value="OUTER MEMBRANE PROTEIN"/>
    <property type="match status" value="1"/>
</dbReference>